<feature type="compositionally biased region" description="Polar residues" evidence="1">
    <location>
        <begin position="13"/>
        <end position="26"/>
    </location>
</feature>
<evidence type="ECO:0000256" key="1">
    <source>
        <dbReference type="SAM" id="MobiDB-lite"/>
    </source>
</evidence>
<dbReference type="AlphaFoldDB" id="A0A8X6MJQ6"/>
<reference evidence="2" key="1">
    <citation type="submission" date="2020-08" db="EMBL/GenBank/DDBJ databases">
        <title>Multicomponent nature underlies the extraordinary mechanical properties of spider dragline silk.</title>
        <authorList>
            <person name="Kono N."/>
            <person name="Nakamura H."/>
            <person name="Mori M."/>
            <person name="Yoshida Y."/>
            <person name="Ohtoshi R."/>
            <person name="Malay A.D."/>
            <person name="Moran D.A.P."/>
            <person name="Tomita M."/>
            <person name="Numata K."/>
            <person name="Arakawa K."/>
        </authorList>
    </citation>
    <scope>NUCLEOTIDE SEQUENCE</scope>
</reference>
<evidence type="ECO:0000313" key="3">
    <source>
        <dbReference type="Proteomes" id="UP000887013"/>
    </source>
</evidence>
<dbReference type="Proteomes" id="UP000887013">
    <property type="component" value="Unassembled WGS sequence"/>
</dbReference>
<gene>
    <name evidence="2" type="ORF">NPIL_440081</name>
</gene>
<feature type="region of interest" description="Disordered" evidence="1">
    <location>
        <begin position="1"/>
        <end position="26"/>
    </location>
</feature>
<protein>
    <submittedName>
        <fullName evidence="2">Uncharacterized protein</fullName>
    </submittedName>
</protein>
<evidence type="ECO:0000313" key="2">
    <source>
        <dbReference type="EMBL" id="GFS59403.1"/>
    </source>
</evidence>
<proteinExistence type="predicted"/>
<comment type="caution">
    <text evidence="2">The sequence shown here is derived from an EMBL/GenBank/DDBJ whole genome shotgun (WGS) entry which is preliminary data.</text>
</comment>
<organism evidence="2 3">
    <name type="scientific">Nephila pilipes</name>
    <name type="common">Giant wood spider</name>
    <name type="synonym">Nephila maculata</name>
    <dbReference type="NCBI Taxonomy" id="299642"/>
    <lineage>
        <taxon>Eukaryota</taxon>
        <taxon>Metazoa</taxon>
        <taxon>Ecdysozoa</taxon>
        <taxon>Arthropoda</taxon>
        <taxon>Chelicerata</taxon>
        <taxon>Arachnida</taxon>
        <taxon>Araneae</taxon>
        <taxon>Araneomorphae</taxon>
        <taxon>Entelegynae</taxon>
        <taxon>Araneoidea</taxon>
        <taxon>Nephilidae</taxon>
        <taxon>Nephila</taxon>
    </lineage>
</organism>
<name>A0A8X6MJQ6_NEPPI</name>
<keyword evidence="3" id="KW-1185">Reference proteome</keyword>
<accession>A0A8X6MJQ6</accession>
<sequence>MNTEVENGDIPPNITTGGSPQQSETSFMENLYRQRRRQDPIHSTMETYVCCLPSPLSLASQHLNRRPVQDAVPPI</sequence>
<dbReference type="EMBL" id="BMAW01093236">
    <property type="protein sequence ID" value="GFS59403.1"/>
    <property type="molecule type" value="Genomic_DNA"/>
</dbReference>